<gene>
    <name evidence="1" type="ORF">TDSAC_1652</name>
</gene>
<evidence type="ECO:0000313" key="2">
    <source>
        <dbReference type="Proteomes" id="UP000244792"/>
    </source>
</evidence>
<keyword evidence="1" id="KW-0282">Flagellum</keyword>
<name>A0A2R4W2Q3_THEAF</name>
<dbReference type="OrthoDB" id="9843566at2"/>
<evidence type="ECO:0000313" key="1">
    <source>
        <dbReference type="EMBL" id="AWB10988.1"/>
    </source>
</evidence>
<organism evidence="1 2">
    <name type="scientific">Thermodesulfobium acidiphilum</name>
    <dbReference type="NCBI Taxonomy" id="1794699"/>
    <lineage>
        <taxon>Bacteria</taxon>
        <taxon>Pseudomonadati</taxon>
        <taxon>Thermodesulfobiota</taxon>
        <taxon>Thermodesulfobiia</taxon>
        <taxon>Thermodesulfobiales</taxon>
        <taxon>Thermodesulfobiaceae</taxon>
        <taxon>Thermodesulfobium</taxon>
    </lineage>
</organism>
<sequence length="150" mass="18181">MKKFAFRFERIKKFREIERDLSLNAFSKSLKKFMDKENEYKLIFKKVLNARNELNLALESGSTVDNINALLNNLYILEELLRVKRDELYFAYLKAKEDKSDFLLKDMKKKVMEKIKEQHLRLYLKQLFKEDQSHIDEISSNIRELKRKLI</sequence>
<proteinExistence type="predicted"/>
<reference evidence="1 2" key="1">
    <citation type="submission" date="2017-04" db="EMBL/GenBank/DDBJ databases">
        <title>Genomic insights into metabolism of Thermodesulfobium acidiphilum.</title>
        <authorList>
            <person name="Toshchakov S.V."/>
            <person name="Frolov E.N."/>
            <person name="Kublanov I.V."/>
            <person name="Samarov N.I."/>
            <person name="Novikov A."/>
            <person name="Lebedinsky A.V."/>
            <person name="Bonch-Osmolovskaya E.A."/>
            <person name="Chernyh N.A."/>
        </authorList>
    </citation>
    <scope>NUCLEOTIDE SEQUENCE [LARGE SCALE GENOMIC DNA]</scope>
    <source>
        <strain evidence="1 2">3127-1</strain>
    </source>
</reference>
<dbReference type="InterPro" id="IPR053716">
    <property type="entry name" value="Flag_assembly_chemotaxis_eff"/>
</dbReference>
<dbReference type="Gene3D" id="1.10.287.1700">
    <property type="match status" value="1"/>
</dbReference>
<dbReference type="Proteomes" id="UP000244792">
    <property type="component" value="Chromosome"/>
</dbReference>
<dbReference type="KEGG" id="taci:TDSAC_1652"/>
<dbReference type="RefSeq" id="WP_108309937.1">
    <property type="nucleotide sequence ID" value="NZ_CP020921.1"/>
</dbReference>
<keyword evidence="2" id="KW-1185">Reference proteome</keyword>
<keyword evidence="1" id="KW-0969">Cilium</keyword>
<keyword evidence="1" id="KW-0966">Cell projection</keyword>
<protein>
    <submittedName>
        <fullName evidence="1">Flagellar FliJ protein</fullName>
    </submittedName>
</protein>
<dbReference type="AlphaFoldDB" id="A0A2R4W2Q3"/>
<dbReference type="EMBL" id="CP020921">
    <property type="protein sequence ID" value="AWB10988.1"/>
    <property type="molecule type" value="Genomic_DNA"/>
</dbReference>
<accession>A0A2R4W2Q3</accession>